<keyword evidence="7" id="KW-1185">Reference proteome</keyword>
<keyword evidence="3" id="KW-0804">Transcription</keyword>
<evidence type="ECO:0000313" key="6">
    <source>
        <dbReference type="EMBL" id="KAK4726957.1"/>
    </source>
</evidence>
<protein>
    <recommendedName>
        <fullName evidence="5">ARID domain-containing protein</fullName>
    </recommendedName>
</protein>
<dbReference type="Proteomes" id="UP001311915">
    <property type="component" value="Unassembled WGS sequence"/>
</dbReference>
<dbReference type="InterPro" id="IPR036431">
    <property type="entry name" value="ARID_dom_sf"/>
</dbReference>
<accession>A0AAV9LRG3</accession>
<dbReference type="SMART" id="SM00501">
    <property type="entry name" value="BRIGHT"/>
    <property type="match status" value="1"/>
</dbReference>
<dbReference type="InterPro" id="IPR045147">
    <property type="entry name" value="ARI3A/B/C"/>
</dbReference>
<dbReference type="SMART" id="SM01014">
    <property type="entry name" value="ARID"/>
    <property type="match status" value="1"/>
</dbReference>
<proteinExistence type="predicted"/>
<dbReference type="Gene3D" id="1.10.150.60">
    <property type="entry name" value="ARID DNA-binding domain"/>
    <property type="match status" value="1"/>
</dbReference>
<evidence type="ECO:0000256" key="1">
    <source>
        <dbReference type="ARBA" id="ARBA00023015"/>
    </source>
</evidence>
<dbReference type="GO" id="GO:0005634">
    <property type="term" value="C:nucleus"/>
    <property type="evidence" value="ECO:0007669"/>
    <property type="project" value="TreeGrafter"/>
</dbReference>
<evidence type="ECO:0000256" key="4">
    <source>
        <dbReference type="ARBA" id="ARBA00023242"/>
    </source>
</evidence>
<dbReference type="GO" id="GO:0006357">
    <property type="term" value="P:regulation of transcription by RNA polymerase II"/>
    <property type="evidence" value="ECO:0007669"/>
    <property type="project" value="InterPro"/>
</dbReference>
<dbReference type="AlphaFoldDB" id="A0AAV9LRG3"/>
<organism evidence="6 7">
    <name type="scientific">Solanum pinnatisectum</name>
    <name type="common">tansyleaf nightshade</name>
    <dbReference type="NCBI Taxonomy" id="50273"/>
    <lineage>
        <taxon>Eukaryota</taxon>
        <taxon>Viridiplantae</taxon>
        <taxon>Streptophyta</taxon>
        <taxon>Embryophyta</taxon>
        <taxon>Tracheophyta</taxon>
        <taxon>Spermatophyta</taxon>
        <taxon>Magnoliopsida</taxon>
        <taxon>eudicotyledons</taxon>
        <taxon>Gunneridae</taxon>
        <taxon>Pentapetalae</taxon>
        <taxon>asterids</taxon>
        <taxon>lamiids</taxon>
        <taxon>Solanales</taxon>
        <taxon>Solanaceae</taxon>
        <taxon>Solanoideae</taxon>
        <taxon>Solaneae</taxon>
        <taxon>Solanum</taxon>
    </lineage>
</organism>
<keyword evidence="2" id="KW-0238">DNA-binding</keyword>
<dbReference type="SUPFAM" id="SSF46774">
    <property type="entry name" value="ARID-like"/>
    <property type="match status" value="1"/>
</dbReference>
<dbReference type="CDD" id="cd16100">
    <property type="entry name" value="ARID"/>
    <property type="match status" value="1"/>
</dbReference>
<dbReference type="Pfam" id="PF01388">
    <property type="entry name" value="ARID"/>
    <property type="match status" value="1"/>
</dbReference>
<keyword evidence="4" id="KW-0539">Nucleus</keyword>
<dbReference type="InterPro" id="IPR001606">
    <property type="entry name" value="ARID_dom"/>
</dbReference>
<keyword evidence="1" id="KW-0805">Transcription regulation</keyword>
<sequence>MVSGYLKCTDDEVQDIDEGEVNKVHQSEKMIYEDPQMEGKPTIVTTDGDARSCEFPKVKLEVTDSSIGKTPEPTSPMFLINPSIANVGEHSGEACENIFGMVHTLIYHCKMIIPAFLGKLGTFYREKAMKFKPPRFYGHQLNYLKLWRSVIRLGGYDQVSLLFCILIGYKLWWQVGDSFNPPKRRTQNRELQLPITPPHGFLGGDNKGSGYQISTSGMEVRDSDGRCRHGWQEQHLLGYSEVAEQIVKDTSAYHTPKHVKSIKTSGSLKHRGQNEVEHPMKAAETETSKQLDVQVVDVGPPAYWVKINVRVQSNPNGRLVITGQPNQLNNLWSVTSFKKLVTLPARIDQFRTNAVVSLYVHVPFAQQNL</sequence>
<dbReference type="PROSITE" id="PS51011">
    <property type="entry name" value="ARID"/>
    <property type="match status" value="1"/>
</dbReference>
<gene>
    <name evidence="6" type="ORF">R3W88_031874</name>
</gene>
<evidence type="ECO:0000313" key="7">
    <source>
        <dbReference type="Proteomes" id="UP001311915"/>
    </source>
</evidence>
<evidence type="ECO:0000256" key="2">
    <source>
        <dbReference type="ARBA" id="ARBA00023125"/>
    </source>
</evidence>
<dbReference type="PANTHER" id="PTHR15348:SF22">
    <property type="entry name" value="ARID DOMAIN-CONTAINING PROTEIN"/>
    <property type="match status" value="1"/>
</dbReference>
<evidence type="ECO:0000259" key="5">
    <source>
        <dbReference type="PROSITE" id="PS51011"/>
    </source>
</evidence>
<comment type="caution">
    <text evidence="6">The sequence shown here is derived from an EMBL/GenBank/DDBJ whole genome shotgun (WGS) entry which is preliminary data.</text>
</comment>
<feature type="domain" description="ARID" evidence="5">
    <location>
        <begin position="110"/>
        <end position="204"/>
    </location>
</feature>
<reference evidence="6 7" key="1">
    <citation type="submission" date="2023-10" db="EMBL/GenBank/DDBJ databases">
        <title>Genome-Wide Identification Analysis in wild type Solanum Pinnatisectum Reveals Some Genes Defensing Phytophthora Infestans.</title>
        <authorList>
            <person name="Sun C."/>
        </authorList>
    </citation>
    <scope>NUCLEOTIDE SEQUENCE [LARGE SCALE GENOMIC DNA]</scope>
    <source>
        <strain evidence="6">LQN</strain>
        <tissue evidence="6">Leaf</tissue>
    </source>
</reference>
<dbReference type="GO" id="GO:0003677">
    <property type="term" value="F:DNA binding"/>
    <property type="evidence" value="ECO:0007669"/>
    <property type="project" value="UniProtKB-KW"/>
</dbReference>
<dbReference type="PANTHER" id="PTHR15348">
    <property type="entry name" value="AT-RICH INTERACTIVE DOMAIN-CONTAINING PROTEIN ARID DOMAIN- CONTAINING PROTEIN DEAD RINGER PROTEIN B-CELL REGULATOR OF IGH TRANSCRIPTION BRIGHT"/>
    <property type="match status" value="1"/>
</dbReference>
<name>A0AAV9LRG3_9SOLN</name>
<dbReference type="EMBL" id="JAWPEI010000005">
    <property type="protein sequence ID" value="KAK4726957.1"/>
    <property type="molecule type" value="Genomic_DNA"/>
</dbReference>
<evidence type="ECO:0000256" key="3">
    <source>
        <dbReference type="ARBA" id="ARBA00023163"/>
    </source>
</evidence>